<comment type="caution">
    <text evidence="3">The sequence shown here is derived from an EMBL/GenBank/DDBJ whole genome shotgun (WGS) entry which is preliminary data.</text>
</comment>
<gene>
    <name evidence="3" type="ORF">JIN82_08255</name>
</gene>
<dbReference type="PANTHER" id="PTHR44943">
    <property type="entry name" value="CELLULOSE SYNTHASE OPERON PROTEIN C"/>
    <property type="match status" value="1"/>
</dbReference>
<accession>A0A8J7SJI6</accession>
<keyword evidence="2" id="KW-0802">TPR repeat</keyword>
<dbReference type="SUPFAM" id="SSF48452">
    <property type="entry name" value="TPR-like"/>
    <property type="match status" value="2"/>
</dbReference>
<evidence type="ECO:0000256" key="1">
    <source>
        <dbReference type="ARBA" id="ARBA00022737"/>
    </source>
</evidence>
<dbReference type="PANTHER" id="PTHR44943:SF8">
    <property type="entry name" value="TPR REPEAT-CONTAINING PROTEIN MJ0263"/>
    <property type="match status" value="1"/>
</dbReference>
<evidence type="ECO:0000313" key="3">
    <source>
        <dbReference type="EMBL" id="MBK1791141.1"/>
    </source>
</evidence>
<organism evidence="3 4">
    <name type="scientific">Persicirhabdus sediminis</name>
    <dbReference type="NCBI Taxonomy" id="454144"/>
    <lineage>
        <taxon>Bacteria</taxon>
        <taxon>Pseudomonadati</taxon>
        <taxon>Verrucomicrobiota</taxon>
        <taxon>Verrucomicrobiia</taxon>
        <taxon>Verrucomicrobiales</taxon>
        <taxon>Verrucomicrobiaceae</taxon>
        <taxon>Persicirhabdus</taxon>
    </lineage>
</organism>
<dbReference type="InterPro" id="IPR051685">
    <property type="entry name" value="Ycf3/AcsC/BcsC/TPR_MFPF"/>
</dbReference>
<keyword evidence="4" id="KW-1185">Reference proteome</keyword>
<proteinExistence type="predicted"/>
<dbReference type="InterPro" id="IPR011990">
    <property type="entry name" value="TPR-like_helical_dom_sf"/>
</dbReference>
<sequence length="993" mass="113342">MQNQEWEKALSLLQSIHDNVGERAFKLYGPRFGTVYFRKAYCELKVAQQAARAGDADRAAEYYEKAAESAKTCYTVYKNDKVQAKDKNDGVNMFEKRTIHMHGEAQQGLGNYQEALNLYDQYLRERDKDRDKLYPTPGVFALNRAYCCFSLEEPQLEKGIEFFESALVNKEAWRSANPFIMRTFQVFTAAVVKSKNEQAMVDFLTKNRKYILLDPYEMYEFVPVFLQSGAGLLEANMYRGAYECYSFIPESKVVVEDLNARLASLAGTPGIRDGRKTITADEINKTLSRVEEKIASGDPVDTAVLNALLFLHDKAKNTRGVYAILQQLESFYSNSAKREDNLFNLTRVSAVLGQHMETEKFGSRFLAAYPDSDHCETVRGLMVTSLFYGGEYDKSLEVSQRLLDSGNVPEGSEQHDTVLHVLGGSHYYLGHFDEAQPLLDEHVAKYPESQFAQSAMYFQASNLTRLQEWATAAKKLDAFLEKYPKPAENIYTPFALFDRANCHYTEEEYAPALVCLNRIEKEFNGAPVIEMVFNLKANILEFGKEYSEAEKYYKMALERAEARDNRMVAGEALNFLIGLLGMEKIDKEDNPRIKEAIPYYDKFMTKYSDSPFKPQAVVFAYPAMKLVGRADESLEHLQNVITELANREGAPFLEESINAYTDNFQDNGGDPEKLKDLYYDFPGVRPDNVRARALLRVAVIGVYDELIKSVSGENGNKALEDKYRSQVRALFRNLRQEFDPAKLDNLVLLTLGDYLREKTQDRRESVVYYEQILKGKNNFGQDRAMFGIADVLSDSDQKGDLTKALEMLKKVKERTRDDREQQEKAIYRMITVNSKLGNWSDVNALAREYLDDRHTKNAALVGFNFAESYDKLGKREDAIFNYGSVIGGNTGYILISAPSMKRLMELTWQRNKAVGDELKGANGSVKLTKSDRQSAYDAGEGYISSTRRIIEENDKITDKEIALWRKVEDLVKQYENSGEIKTKKEQDEEKNRR</sequence>
<name>A0A8J7SJI6_9BACT</name>
<keyword evidence="1" id="KW-0677">Repeat</keyword>
<evidence type="ECO:0000313" key="4">
    <source>
        <dbReference type="Proteomes" id="UP000624703"/>
    </source>
</evidence>
<dbReference type="Gene3D" id="1.25.40.10">
    <property type="entry name" value="Tetratricopeptide repeat domain"/>
    <property type="match status" value="4"/>
</dbReference>
<dbReference type="Proteomes" id="UP000624703">
    <property type="component" value="Unassembled WGS sequence"/>
</dbReference>
<dbReference type="EMBL" id="JAENIM010000039">
    <property type="protein sequence ID" value="MBK1791141.1"/>
    <property type="molecule type" value="Genomic_DNA"/>
</dbReference>
<evidence type="ECO:0000256" key="2">
    <source>
        <dbReference type="ARBA" id="ARBA00022803"/>
    </source>
</evidence>
<dbReference type="Pfam" id="PF13432">
    <property type="entry name" value="TPR_16"/>
    <property type="match status" value="1"/>
</dbReference>
<protein>
    <submittedName>
        <fullName evidence="3">Tetratricopeptide repeat protein</fullName>
    </submittedName>
</protein>
<dbReference type="SMART" id="SM00028">
    <property type="entry name" value="TPR"/>
    <property type="match status" value="3"/>
</dbReference>
<dbReference type="InterPro" id="IPR019734">
    <property type="entry name" value="TPR_rpt"/>
</dbReference>
<reference evidence="3" key="1">
    <citation type="submission" date="2021-01" db="EMBL/GenBank/DDBJ databases">
        <title>Modified the classification status of verrucomicrobia.</title>
        <authorList>
            <person name="Feng X."/>
        </authorList>
    </citation>
    <scope>NUCLEOTIDE SEQUENCE</scope>
    <source>
        <strain evidence="3">_KCTC 22039</strain>
    </source>
</reference>
<dbReference type="AlphaFoldDB" id="A0A8J7SJI6"/>